<keyword evidence="5" id="KW-0175">Coiled coil</keyword>
<dbReference type="EMBL" id="MN739949">
    <property type="protein sequence ID" value="QHT79518.1"/>
    <property type="molecule type" value="Genomic_DNA"/>
</dbReference>
<protein>
    <recommendedName>
        <fullName evidence="9">Helicase ATP-binding domain-containing protein</fullName>
    </recommendedName>
</protein>
<name>A0A6C0HFZ6_9ZZZZ</name>
<dbReference type="SMART" id="SM00490">
    <property type="entry name" value="HELICc"/>
    <property type="match status" value="1"/>
</dbReference>
<proteinExistence type="predicted"/>
<keyword evidence="3" id="KW-0347">Helicase</keyword>
<dbReference type="SMART" id="SM01142">
    <property type="entry name" value="DSHCT"/>
    <property type="match status" value="1"/>
</dbReference>
<accession>A0A6C0HFZ6</accession>
<dbReference type="GO" id="GO:0005524">
    <property type="term" value="F:ATP binding"/>
    <property type="evidence" value="ECO:0007669"/>
    <property type="project" value="UniProtKB-KW"/>
</dbReference>
<dbReference type="PANTHER" id="PTHR12131:SF1">
    <property type="entry name" value="ATP-DEPENDENT RNA HELICASE SUPV3L1, MITOCHONDRIAL-RELATED"/>
    <property type="match status" value="1"/>
</dbReference>
<dbReference type="InterPro" id="IPR012961">
    <property type="entry name" value="Ski2/MTR4_C"/>
</dbReference>
<dbReference type="PANTHER" id="PTHR12131">
    <property type="entry name" value="ATP-DEPENDENT RNA AND DNA HELICASE"/>
    <property type="match status" value="1"/>
</dbReference>
<reference evidence="8" key="1">
    <citation type="journal article" date="2020" name="Nature">
        <title>Giant virus diversity and host interactions through global metagenomics.</title>
        <authorList>
            <person name="Schulz F."/>
            <person name="Roux S."/>
            <person name="Paez-Espino D."/>
            <person name="Jungbluth S."/>
            <person name="Walsh D.A."/>
            <person name="Denef V.J."/>
            <person name="McMahon K.D."/>
            <person name="Konstantinidis K.T."/>
            <person name="Eloe-Fadrosh E.A."/>
            <person name="Kyrpides N.C."/>
            <person name="Woyke T."/>
        </authorList>
    </citation>
    <scope>NUCLEOTIDE SEQUENCE</scope>
    <source>
        <strain evidence="8">GVMAG-M-3300023184-101</strain>
    </source>
</reference>
<dbReference type="SUPFAM" id="SSF52540">
    <property type="entry name" value="P-loop containing nucleoside triphosphate hydrolases"/>
    <property type="match status" value="1"/>
</dbReference>
<dbReference type="InterPro" id="IPR050699">
    <property type="entry name" value="RNA-DNA_Helicase"/>
</dbReference>
<evidence type="ECO:0000256" key="3">
    <source>
        <dbReference type="ARBA" id="ARBA00022806"/>
    </source>
</evidence>
<sequence>MVIMCDKPLKSEDYENYFQSFSPLQLSSFQKWAVKAIVDKDNVLVTAHTGSGKTLPAEFAIQYFTQKNKKVIYASPIKALSNQKLYDFRRKFPNISFGILTGDCKDNPDADVLIMTTEILRNTLWAIPTAALVDDTPTNDTPRPPEQQSELPFKMDFANDLAAVIFDEVHYINDVERGSVWEQAILLLPPQVQLIMLSATLDKPEGFASWIEKEKNKQAIEKGLPIKQMYLASTYERAVPLTHYMWLSMPSKTFKRAKDTAIEKNLPALHNIPIVIAESNGTYNEKNYQRVQNVLNFMSNNDIHCKRQYVLDELLRYLNKNEMLPAICFIFSRKQVEQTAKEISFSLFEANSPLPGLVEHECRHILSNKLPNYKEYIELPEYKEIVQLLQKGIAIHHAGIMPVLREMVELLFEKGFVKLLCATETFAVGINMPTKTVMFTGLTKFNGSTMRQLYPHEYTQMAGRAGRRGLDTIGHVIHCSNLFEIPLNTDYKNMLTGAPQTLTSKFKVSFHLLLNILATTSDRNVVNKFVEQSLLASDIKKEIAYYEQVQEDLEIQLILKREILDTCKTPLCVMTDYNHIITLLPSTTNSAKRKLRTDMTYIEAANKTLEADLKKFANYNEIVEKLERNKKNKKNSAGYIYFCVDQIEKILSISGFINIDHKLSDKGRIASQLQEVHPLVFADMYTMTDGFAALSTIDIVSLFSCYTSVSVSDDIKTHNPNTFKLELNDMAKDMFTMLERYYSMELSEEVDTGSLYDIHFDLMNYVIHWCNATNEAECKAVITIVKVEKNIFLGEFIKAILKINNIAKEFEKVCEVMNNMTLLEKLKEIPSLTLKYVVANQSLYI</sequence>
<dbReference type="GO" id="GO:0070478">
    <property type="term" value="P:nuclear-transcribed mRNA catabolic process, 3'-5' exonucleolytic nonsense-mediated decay"/>
    <property type="evidence" value="ECO:0007669"/>
    <property type="project" value="TreeGrafter"/>
</dbReference>
<feature type="domain" description="Helicase ATP-binding" evidence="6">
    <location>
        <begin position="34"/>
        <end position="219"/>
    </location>
</feature>
<keyword evidence="2" id="KW-0378">Hydrolase</keyword>
<organism evidence="8">
    <name type="scientific">viral metagenome</name>
    <dbReference type="NCBI Taxonomy" id="1070528"/>
    <lineage>
        <taxon>unclassified sequences</taxon>
        <taxon>metagenomes</taxon>
        <taxon>organismal metagenomes</taxon>
    </lineage>
</organism>
<dbReference type="InterPro" id="IPR027417">
    <property type="entry name" value="P-loop_NTPase"/>
</dbReference>
<dbReference type="Gene3D" id="3.40.50.300">
    <property type="entry name" value="P-loop containing nucleotide triphosphate hydrolases"/>
    <property type="match status" value="2"/>
</dbReference>
<feature type="coiled-coil region" evidence="5">
    <location>
        <begin position="609"/>
        <end position="636"/>
    </location>
</feature>
<dbReference type="Pfam" id="PF08148">
    <property type="entry name" value="DSHCT"/>
    <property type="match status" value="1"/>
</dbReference>
<keyword evidence="1" id="KW-0547">Nucleotide-binding</keyword>
<dbReference type="PROSITE" id="PS51192">
    <property type="entry name" value="HELICASE_ATP_BIND_1"/>
    <property type="match status" value="1"/>
</dbReference>
<dbReference type="InterPro" id="IPR011545">
    <property type="entry name" value="DEAD/DEAH_box_helicase_dom"/>
</dbReference>
<dbReference type="Pfam" id="PF00270">
    <property type="entry name" value="DEAD"/>
    <property type="match status" value="1"/>
</dbReference>
<dbReference type="AlphaFoldDB" id="A0A6C0HFZ6"/>
<evidence type="ECO:0000256" key="4">
    <source>
        <dbReference type="ARBA" id="ARBA00022840"/>
    </source>
</evidence>
<dbReference type="SMART" id="SM00487">
    <property type="entry name" value="DEXDc"/>
    <property type="match status" value="1"/>
</dbReference>
<dbReference type="InterPro" id="IPR001650">
    <property type="entry name" value="Helicase_C-like"/>
</dbReference>
<evidence type="ECO:0008006" key="9">
    <source>
        <dbReference type="Google" id="ProtNLM"/>
    </source>
</evidence>
<evidence type="ECO:0000256" key="5">
    <source>
        <dbReference type="SAM" id="Coils"/>
    </source>
</evidence>
<dbReference type="GO" id="GO:0004386">
    <property type="term" value="F:helicase activity"/>
    <property type="evidence" value="ECO:0007669"/>
    <property type="project" value="UniProtKB-KW"/>
</dbReference>
<dbReference type="GO" id="GO:0016787">
    <property type="term" value="F:hydrolase activity"/>
    <property type="evidence" value="ECO:0007669"/>
    <property type="project" value="UniProtKB-KW"/>
</dbReference>
<keyword evidence="4" id="KW-0067">ATP-binding</keyword>
<dbReference type="CDD" id="cd18795">
    <property type="entry name" value="SF2_C_Ski2"/>
    <property type="match status" value="1"/>
</dbReference>
<dbReference type="GO" id="GO:0003676">
    <property type="term" value="F:nucleic acid binding"/>
    <property type="evidence" value="ECO:0007669"/>
    <property type="project" value="InterPro"/>
</dbReference>
<feature type="domain" description="Helicase C-terminal" evidence="7">
    <location>
        <begin position="335"/>
        <end position="518"/>
    </location>
</feature>
<evidence type="ECO:0000259" key="7">
    <source>
        <dbReference type="PROSITE" id="PS51194"/>
    </source>
</evidence>
<evidence type="ECO:0000256" key="2">
    <source>
        <dbReference type="ARBA" id="ARBA00022801"/>
    </source>
</evidence>
<dbReference type="InterPro" id="IPR014001">
    <property type="entry name" value="Helicase_ATP-bd"/>
</dbReference>
<evidence type="ECO:0000256" key="1">
    <source>
        <dbReference type="ARBA" id="ARBA00022741"/>
    </source>
</evidence>
<dbReference type="Pfam" id="PF00271">
    <property type="entry name" value="Helicase_C"/>
    <property type="match status" value="1"/>
</dbReference>
<evidence type="ECO:0000313" key="8">
    <source>
        <dbReference type="EMBL" id="QHT79518.1"/>
    </source>
</evidence>
<dbReference type="GO" id="GO:0055087">
    <property type="term" value="C:Ski complex"/>
    <property type="evidence" value="ECO:0007669"/>
    <property type="project" value="TreeGrafter"/>
</dbReference>
<dbReference type="PROSITE" id="PS51194">
    <property type="entry name" value="HELICASE_CTER"/>
    <property type="match status" value="1"/>
</dbReference>
<dbReference type="Gene3D" id="1.10.3380.30">
    <property type="match status" value="1"/>
</dbReference>
<evidence type="ECO:0000259" key="6">
    <source>
        <dbReference type="PROSITE" id="PS51192"/>
    </source>
</evidence>